<evidence type="ECO:0000313" key="1">
    <source>
        <dbReference type="EMBL" id="WSB05749.1"/>
    </source>
</evidence>
<evidence type="ECO:0000313" key="2">
    <source>
        <dbReference type="EMBL" id="WSB12179.1"/>
    </source>
</evidence>
<name>A0ABZ1ENW7_9ACTN</name>
<reference evidence="1 3" key="1">
    <citation type="submission" date="2022-10" db="EMBL/GenBank/DDBJ databases">
        <title>The complete genomes of actinobacterial strains from the NBC collection.</title>
        <authorList>
            <person name="Joergensen T.S."/>
            <person name="Alvarez Arevalo M."/>
            <person name="Sterndorff E.B."/>
            <person name="Faurdal D."/>
            <person name="Vuksanovic O."/>
            <person name="Mourched A.-S."/>
            <person name="Charusanti P."/>
            <person name="Shaw S."/>
            <person name="Blin K."/>
            <person name="Weber T."/>
        </authorList>
    </citation>
    <scope>NUCLEOTIDE SEQUENCE [LARGE SCALE GENOMIC DNA]</scope>
    <source>
        <strain evidence="1 3">NBC 01792</strain>
    </source>
</reference>
<dbReference type="EMBL" id="CP109083">
    <property type="protein sequence ID" value="WSB05749.1"/>
    <property type="molecule type" value="Genomic_DNA"/>
</dbReference>
<dbReference type="EMBL" id="CP109083">
    <property type="protein sequence ID" value="WSB12179.1"/>
    <property type="molecule type" value="Genomic_DNA"/>
</dbReference>
<dbReference type="RefSeq" id="WP_326701909.1">
    <property type="nucleotide sequence ID" value="NZ_CP109083.1"/>
</dbReference>
<keyword evidence="3" id="KW-1185">Reference proteome</keyword>
<gene>
    <name evidence="1" type="ORF">OG849_00025</name>
    <name evidence="2" type="ORF">OG849_35375</name>
</gene>
<proteinExistence type="predicted"/>
<accession>A0ABZ1ENW7</accession>
<evidence type="ECO:0000313" key="3">
    <source>
        <dbReference type="Proteomes" id="UP001356428"/>
    </source>
</evidence>
<sequence>MTGHLVEIDPVSRKVMETGKLIIEEGGWVQSSIRNDRGQVARLLRVRGATAISALSGGAAVLGAIAAQTQAAEMAQDINAIRRRVDEISQRLRSDQIGAVENAVKQVEDLVAYLRAHGQRGVAESGFSVAKNSLGQVTRAGLHHLEDAVAELERAGQGTLRQARKGLGAEPMDKVLLNLALTTQCYVATVQLGLAEAAFDYHQGKPDVAKTRSDRITTSVLELRGVIEDIHDRLGQLHEDVRARFRSPKRMDLLSSASSVLDDAASIAVRQVTSGSLTAGKLRGIPVSLAVVPFAVTAEVLVREGFKIATQPDAEKELEGCLGQLTEAGDRSSQALEQAAPNLDMLQSLAEELAMPGT</sequence>
<dbReference type="Proteomes" id="UP001356428">
    <property type="component" value="Chromosome"/>
</dbReference>
<organism evidence="1 3">
    <name type="scientific">Streptomyces cyaneofuscatus</name>
    <dbReference type="NCBI Taxonomy" id="66883"/>
    <lineage>
        <taxon>Bacteria</taxon>
        <taxon>Bacillati</taxon>
        <taxon>Actinomycetota</taxon>
        <taxon>Actinomycetes</taxon>
        <taxon>Kitasatosporales</taxon>
        <taxon>Streptomycetaceae</taxon>
        <taxon>Streptomyces</taxon>
    </lineage>
</organism>
<protein>
    <submittedName>
        <fullName evidence="1">Uncharacterized protein</fullName>
    </submittedName>
</protein>